<dbReference type="KEGG" id="gqu:AWC35_01755"/>
<name>A0A250AW65_9GAMM</name>
<dbReference type="InterPro" id="IPR036291">
    <property type="entry name" value="NAD(P)-bd_dom_sf"/>
</dbReference>
<reference evidence="2 3" key="1">
    <citation type="submission" date="2016-01" db="EMBL/GenBank/DDBJ databases">
        <authorList>
            <person name="Oliw E.H."/>
        </authorList>
    </citation>
    <scope>NUCLEOTIDE SEQUENCE [LARGE SCALE GENOMIC DNA]</scope>
    <source>
        <strain evidence="2 3">FRB97</strain>
    </source>
</reference>
<dbReference type="SUPFAM" id="SSF50129">
    <property type="entry name" value="GroES-like"/>
    <property type="match status" value="1"/>
</dbReference>
<dbReference type="SUPFAM" id="SSF51735">
    <property type="entry name" value="NAD(P)-binding Rossmann-fold domains"/>
    <property type="match status" value="1"/>
</dbReference>
<dbReference type="Pfam" id="PF00107">
    <property type="entry name" value="ADH_zinc_N"/>
    <property type="match status" value="1"/>
</dbReference>
<dbReference type="InterPro" id="IPR011032">
    <property type="entry name" value="GroES-like_sf"/>
</dbReference>
<dbReference type="GO" id="GO:0016491">
    <property type="term" value="F:oxidoreductase activity"/>
    <property type="evidence" value="ECO:0007669"/>
    <property type="project" value="InterPro"/>
</dbReference>
<protein>
    <submittedName>
        <fullName evidence="2">NADP-dependent oxidoreductase</fullName>
    </submittedName>
</protein>
<dbReference type="PANTHER" id="PTHR43677">
    <property type="entry name" value="SHORT-CHAIN DEHYDROGENASE/REDUCTASE"/>
    <property type="match status" value="1"/>
</dbReference>
<dbReference type="Proteomes" id="UP000217182">
    <property type="component" value="Chromosome"/>
</dbReference>
<dbReference type="AlphaFoldDB" id="A0A250AW65"/>
<organism evidence="2 3">
    <name type="scientific">Gibbsiella quercinecans</name>
    <dbReference type="NCBI Taxonomy" id="929813"/>
    <lineage>
        <taxon>Bacteria</taxon>
        <taxon>Pseudomonadati</taxon>
        <taxon>Pseudomonadota</taxon>
        <taxon>Gammaproteobacteria</taxon>
        <taxon>Enterobacterales</taxon>
        <taxon>Yersiniaceae</taxon>
        <taxon>Gibbsiella</taxon>
    </lineage>
</organism>
<dbReference type="InterPro" id="IPR013154">
    <property type="entry name" value="ADH-like_N"/>
</dbReference>
<evidence type="ECO:0000313" key="2">
    <source>
        <dbReference type="EMBL" id="ATA18177.1"/>
    </source>
</evidence>
<dbReference type="OrthoDB" id="4190732at2"/>
<dbReference type="SMART" id="SM00829">
    <property type="entry name" value="PKS_ER"/>
    <property type="match status" value="1"/>
</dbReference>
<feature type="domain" description="Enoyl reductase (ER)" evidence="1">
    <location>
        <begin position="10"/>
        <end position="317"/>
    </location>
</feature>
<accession>A0A250AW65</accession>
<dbReference type="RefSeq" id="WP_095844769.1">
    <property type="nucleotide sequence ID" value="NZ_CP014136.1"/>
</dbReference>
<sequence length="320" mass="33518">MKAVVYDQPGSPDVLRYTDVPDPVCPPNGVVIRVETAALERGDLINRASSPPPYPGYVLGYAAAGEVVSVGCDVHDRKVGQKVTSFDVSGSHAELRAVAASKTWLVPKGLDMAIAAALPIAYGTAHHCLFARGGLKRGEAVLIQAAAGGVGSAAVQLAHQAGATVLGTVSGVERGKHLAALGLDHAIDRRRVDVVETVMRLTEARGVDLIVDPVGTTIQDSLRMLRSEGRLVFVGNAGGPTLQVELWPALQANQSLFGVFMGTQFEKLEVHQTVSRMLAQAADGGLEVLIDRTFPLADAAQAHAYVEGNPTPGRVVLVCG</sequence>
<dbReference type="Pfam" id="PF08240">
    <property type="entry name" value="ADH_N"/>
    <property type="match status" value="1"/>
</dbReference>
<gene>
    <name evidence="2" type="ORF">AWC35_01755</name>
</gene>
<evidence type="ECO:0000313" key="3">
    <source>
        <dbReference type="Proteomes" id="UP000217182"/>
    </source>
</evidence>
<dbReference type="EMBL" id="CP014136">
    <property type="protein sequence ID" value="ATA18177.1"/>
    <property type="molecule type" value="Genomic_DNA"/>
</dbReference>
<dbReference type="Gene3D" id="3.40.50.720">
    <property type="entry name" value="NAD(P)-binding Rossmann-like Domain"/>
    <property type="match status" value="1"/>
</dbReference>
<dbReference type="PANTHER" id="PTHR43677:SF4">
    <property type="entry name" value="QUINONE OXIDOREDUCTASE-LIKE PROTEIN 2"/>
    <property type="match status" value="1"/>
</dbReference>
<dbReference type="Gene3D" id="3.90.180.10">
    <property type="entry name" value="Medium-chain alcohol dehydrogenases, catalytic domain"/>
    <property type="match status" value="1"/>
</dbReference>
<proteinExistence type="predicted"/>
<dbReference type="InterPro" id="IPR020843">
    <property type="entry name" value="ER"/>
</dbReference>
<evidence type="ECO:0000259" key="1">
    <source>
        <dbReference type="SMART" id="SM00829"/>
    </source>
</evidence>
<keyword evidence="3" id="KW-1185">Reference proteome</keyword>
<dbReference type="InterPro" id="IPR051397">
    <property type="entry name" value="Zn-ADH-like_protein"/>
</dbReference>
<dbReference type="InterPro" id="IPR013149">
    <property type="entry name" value="ADH-like_C"/>
</dbReference>